<organism evidence="1 2">
    <name type="scientific">Cetraspora pellucida</name>
    <dbReference type="NCBI Taxonomy" id="1433469"/>
    <lineage>
        <taxon>Eukaryota</taxon>
        <taxon>Fungi</taxon>
        <taxon>Fungi incertae sedis</taxon>
        <taxon>Mucoromycota</taxon>
        <taxon>Glomeromycotina</taxon>
        <taxon>Glomeromycetes</taxon>
        <taxon>Diversisporales</taxon>
        <taxon>Gigasporaceae</taxon>
        <taxon>Cetraspora</taxon>
    </lineage>
</organism>
<feature type="non-terminal residue" evidence="1">
    <location>
        <position position="1"/>
    </location>
</feature>
<sequence length="167" mass="19466">NKPVISNKNSIQWGKYLTTSKSIKKSRELINEISPKPPENFFLTNTSKKNNQAETNQQLALTANKREKITEKEQILLAKIKQLEEQLKQVQAENGNLTVKLTQTENEKSKLELTAIQEKKRADYYEQQLKTTSQLLHQWQKNNYYQQLEQGTESKIIQLPLNKPKIN</sequence>
<dbReference type="EMBL" id="CAJVPW010059102">
    <property type="protein sequence ID" value="CAG8779041.1"/>
    <property type="molecule type" value="Genomic_DNA"/>
</dbReference>
<keyword evidence="2" id="KW-1185">Reference proteome</keyword>
<accession>A0ACA9R6U3</accession>
<evidence type="ECO:0000313" key="2">
    <source>
        <dbReference type="Proteomes" id="UP000789366"/>
    </source>
</evidence>
<dbReference type="Proteomes" id="UP000789366">
    <property type="component" value="Unassembled WGS sequence"/>
</dbReference>
<gene>
    <name evidence="1" type="ORF">SPELUC_LOCUS16269</name>
</gene>
<protein>
    <submittedName>
        <fullName evidence="1">16952_t:CDS:1</fullName>
    </submittedName>
</protein>
<proteinExistence type="predicted"/>
<reference evidence="1" key="1">
    <citation type="submission" date="2021-06" db="EMBL/GenBank/DDBJ databases">
        <authorList>
            <person name="Kallberg Y."/>
            <person name="Tangrot J."/>
            <person name="Rosling A."/>
        </authorList>
    </citation>
    <scope>NUCLEOTIDE SEQUENCE</scope>
    <source>
        <strain evidence="1">28 12/20/2015</strain>
    </source>
</reference>
<name>A0ACA9R6U3_9GLOM</name>
<evidence type="ECO:0000313" key="1">
    <source>
        <dbReference type="EMBL" id="CAG8779041.1"/>
    </source>
</evidence>
<comment type="caution">
    <text evidence="1">The sequence shown here is derived from an EMBL/GenBank/DDBJ whole genome shotgun (WGS) entry which is preliminary data.</text>
</comment>